<dbReference type="InterPro" id="IPR010905">
    <property type="entry name" value="Glyco_hydro_88"/>
</dbReference>
<dbReference type="GO" id="GO:0005975">
    <property type="term" value="P:carbohydrate metabolic process"/>
    <property type="evidence" value="ECO:0007669"/>
    <property type="project" value="InterPro"/>
</dbReference>
<keyword evidence="1 2" id="KW-0378">Hydrolase</keyword>
<dbReference type="InterPro" id="IPR012341">
    <property type="entry name" value="6hp_glycosidase-like_sf"/>
</dbReference>
<dbReference type="Proteomes" id="UP000297900">
    <property type="component" value="Unassembled WGS sequence"/>
</dbReference>
<dbReference type="InterPro" id="IPR008928">
    <property type="entry name" value="6-hairpin_glycosidase_sf"/>
</dbReference>
<comment type="caution">
    <text evidence="2">The sequence shown here is derived from an EMBL/GenBank/DDBJ whole genome shotgun (WGS) entry which is preliminary data.</text>
</comment>
<dbReference type="PANTHER" id="PTHR33886">
    <property type="entry name" value="UNSATURATED RHAMNOGALACTURONAN HYDROLASE (EUROFUNG)"/>
    <property type="match status" value="1"/>
</dbReference>
<dbReference type="SUPFAM" id="SSF48208">
    <property type="entry name" value="Six-hairpin glycosidases"/>
    <property type="match status" value="1"/>
</dbReference>
<gene>
    <name evidence="2" type="ORF">E2980_19065</name>
</gene>
<dbReference type="AlphaFoldDB" id="A0A4Y8LRV1"/>
<organism evidence="2 3">
    <name type="scientific">Cohnella luojiensis</name>
    <dbReference type="NCBI Taxonomy" id="652876"/>
    <lineage>
        <taxon>Bacteria</taxon>
        <taxon>Bacillati</taxon>
        <taxon>Bacillota</taxon>
        <taxon>Bacilli</taxon>
        <taxon>Bacillales</taxon>
        <taxon>Paenibacillaceae</taxon>
        <taxon>Cohnella</taxon>
    </lineage>
</organism>
<evidence type="ECO:0000256" key="1">
    <source>
        <dbReference type="ARBA" id="ARBA00022801"/>
    </source>
</evidence>
<evidence type="ECO:0000313" key="3">
    <source>
        <dbReference type="Proteomes" id="UP000297900"/>
    </source>
</evidence>
<dbReference type="OrthoDB" id="9807186at2"/>
<dbReference type="InterPro" id="IPR052043">
    <property type="entry name" value="PolySaccharide_Degr_Enz"/>
</dbReference>
<dbReference type="PANTHER" id="PTHR33886:SF8">
    <property type="entry name" value="UNSATURATED RHAMNOGALACTURONAN HYDROLASE (EUROFUNG)"/>
    <property type="match status" value="1"/>
</dbReference>
<accession>A0A4Y8LRV1</accession>
<keyword evidence="3" id="KW-1185">Reference proteome</keyword>
<dbReference type="RefSeq" id="WP_135153833.1">
    <property type="nucleotide sequence ID" value="NZ_SOMN01000034.1"/>
</dbReference>
<dbReference type="GO" id="GO:0016787">
    <property type="term" value="F:hydrolase activity"/>
    <property type="evidence" value="ECO:0007669"/>
    <property type="project" value="UniProtKB-KW"/>
</dbReference>
<sequence>MSVYMEPRESARYWFGDDERRILEVLSGRYAGANPPVPFALRAFAKTGVLQTGEGLYDMDLSVKLPEAANGDYAYVYGLVWSDDERSIDGIMEPLGPVRLYVNEEQLYRSNTVDEMKPGARAVIPLLLRKGWNAILVEARKTDAGFGCRFGADEAKVRIMQVLAPFAGREGSAGWVFTGSMKSQLYGSERGFPDFKHAEEETGLTWLPRRRWTEEEAKRPNCERLFGRPVQPVAAYGWSGLQLPAGADTLILEGHALGATSIWLDGLKVVGLQSAGSFRTQVSAGSGFRQLLVQSVSGSGGWGFELNVYSEGRLLPLEMPAAVHGAEGAWLYAGPMDPTAEPDPSAVCTTAALYPAVDSEGRAVGHTYWMVDAPHSMVRPYYENAMLSNKWTTGSATNYGRWDYPLGVTMYGLLRTARELKRQDLADYALGHIRSCTDRYEYSLWDRDQYGFPSVNHQLVLIKMLDNCGSFGSAMLEAYLQTGDERFRSIADVIAEFMLRKLERREDGAFYRLCPGEYAADTMWADDLYMSAPFLIRYAAATGQREALDEAARQFLLYKRYLFMEPEGVMSHVFDFKYVKATRVPWGRGNGWCLFSLSELLEKIPEDHRDREALLAMFRELCSGVAALQADSGLWRQVLNQPDAYEEASCTAMFAYAFARGVRFGWLEGRDGYEAAAQKAWQGLTGGAIDRQGNVHGVCSGSRYSFSPEYYMHDLRTVVNDNHGIGIMMLAGVEISRMKSAVAEPVQPSSLPIRN</sequence>
<dbReference type="EMBL" id="SOMN01000034">
    <property type="protein sequence ID" value="TFE23456.1"/>
    <property type="molecule type" value="Genomic_DNA"/>
</dbReference>
<proteinExistence type="predicted"/>
<protein>
    <submittedName>
        <fullName evidence="2">Glycosyl hydrolase</fullName>
    </submittedName>
</protein>
<dbReference type="Pfam" id="PF07470">
    <property type="entry name" value="Glyco_hydro_88"/>
    <property type="match status" value="1"/>
</dbReference>
<evidence type="ECO:0000313" key="2">
    <source>
        <dbReference type="EMBL" id="TFE23456.1"/>
    </source>
</evidence>
<reference evidence="2 3" key="1">
    <citation type="submission" date="2019-03" db="EMBL/GenBank/DDBJ databases">
        <title>Cohnella endophytica sp. nov., a novel endophytic bacterium isolated from bark of Sonneratia apetala.</title>
        <authorList>
            <person name="Tuo L."/>
        </authorList>
    </citation>
    <scope>NUCLEOTIDE SEQUENCE [LARGE SCALE GENOMIC DNA]</scope>
    <source>
        <strain evidence="2 3">CCTCC AB 208254</strain>
    </source>
</reference>
<dbReference type="Gene3D" id="1.50.10.10">
    <property type="match status" value="1"/>
</dbReference>
<name>A0A4Y8LRV1_9BACL</name>